<feature type="signal peptide" evidence="1">
    <location>
        <begin position="1"/>
        <end position="21"/>
    </location>
</feature>
<protein>
    <submittedName>
        <fullName evidence="2">Uncharacterized protein</fullName>
    </submittedName>
</protein>
<evidence type="ECO:0000313" key="3">
    <source>
        <dbReference type="Proteomes" id="UP001597264"/>
    </source>
</evidence>
<dbReference type="EMBL" id="JBHTLR010000022">
    <property type="protein sequence ID" value="MFD1217996.1"/>
    <property type="molecule type" value="Genomic_DNA"/>
</dbReference>
<gene>
    <name evidence="2" type="ORF">ACFQ2X_15430</name>
</gene>
<name>A0ABW3UDP4_9GAMM</name>
<evidence type="ECO:0000256" key="1">
    <source>
        <dbReference type="SAM" id="SignalP"/>
    </source>
</evidence>
<comment type="caution">
    <text evidence="2">The sequence shown here is derived from an EMBL/GenBank/DDBJ whole genome shotgun (WGS) entry which is preliminary data.</text>
</comment>
<sequence length="278" mass="30388">MIKAMTLLIAALLLTPISASAASIEWKDVCNGCTKDEANTMALTWIADNLTPKDTALIHIIDPPNQKVWSFSGTVEWIPLPPTPPGHGGTGVVPRTEEIQTPSRIQNLADSLVAHMNNLSEFFKSGKVPEDVIKNAWSFVNCAYCKADFRDYLDNQTQAGSIFRQVEDVSHALGILPDKLENKYVIELESGGRIFFEYTVTGNGEVDVNILEVLDEANNSVPLEAGGLENLQVRVVSDSHGNTINVVIVLFDYYIPEKSGTFVIQECPTNPTPPSPCS</sequence>
<organism evidence="2 3">
    <name type="scientific">Microbulbifer celer</name>
    <dbReference type="NCBI Taxonomy" id="435905"/>
    <lineage>
        <taxon>Bacteria</taxon>
        <taxon>Pseudomonadati</taxon>
        <taxon>Pseudomonadota</taxon>
        <taxon>Gammaproteobacteria</taxon>
        <taxon>Cellvibrionales</taxon>
        <taxon>Microbulbiferaceae</taxon>
        <taxon>Microbulbifer</taxon>
    </lineage>
</organism>
<keyword evidence="3" id="KW-1185">Reference proteome</keyword>
<reference evidence="3" key="1">
    <citation type="journal article" date="2019" name="Int. J. Syst. Evol. Microbiol.">
        <title>The Global Catalogue of Microorganisms (GCM) 10K type strain sequencing project: providing services to taxonomists for standard genome sequencing and annotation.</title>
        <authorList>
            <consortium name="The Broad Institute Genomics Platform"/>
            <consortium name="The Broad Institute Genome Sequencing Center for Infectious Disease"/>
            <person name="Wu L."/>
            <person name="Ma J."/>
        </authorList>
    </citation>
    <scope>NUCLEOTIDE SEQUENCE [LARGE SCALE GENOMIC DNA]</scope>
    <source>
        <strain evidence="3">CCUG 54356</strain>
    </source>
</reference>
<keyword evidence="1" id="KW-0732">Signal</keyword>
<evidence type="ECO:0000313" key="2">
    <source>
        <dbReference type="EMBL" id="MFD1217996.1"/>
    </source>
</evidence>
<dbReference type="Proteomes" id="UP001597264">
    <property type="component" value="Unassembled WGS sequence"/>
</dbReference>
<dbReference type="RefSeq" id="WP_230435611.1">
    <property type="nucleotide sequence ID" value="NZ_CP087715.1"/>
</dbReference>
<proteinExistence type="predicted"/>
<accession>A0ABW3UDP4</accession>
<feature type="chain" id="PRO_5047069389" evidence="1">
    <location>
        <begin position="22"/>
        <end position="278"/>
    </location>
</feature>